<comment type="subcellular location">
    <subcellularLocation>
        <location evidence="1 5">Secreted</location>
    </subcellularLocation>
</comment>
<dbReference type="InterPro" id="IPR031565">
    <property type="entry name" value="T-conotoxin"/>
</dbReference>
<keyword evidence="2 5" id="KW-0964">Secreted</keyword>
<dbReference type="AlphaFoldDB" id="A0A0K2S826"/>
<reference evidence="6" key="1">
    <citation type="journal article" date="2015" name="Proc. Natl. Acad. Sci. U.S.A.">
        <title>Optimized deep-targeted proteotranscriptomic profiling reveals unexplored Conus toxin diversity and novel cysteine frameworks.</title>
        <authorList>
            <person name="Lavergne V."/>
            <person name="Harliwong I."/>
            <person name="Jones A."/>
            <person name="Miller D."/>
            <person name="Taft R.J."/>
            <person name="Alewood P.F."/>
        </authorList>
    </citation>
    <scope>NUCLEOTIDE SEQUENCE</scope>
    <source>
        <tissue evidence="6">Venom Duct</tissue>
    </source>
</reference>
<evidence type="ECO:0000256" key="3">
    <source>
        <dbReference type="ARBA" id="ARBA00022656"/>
    </source>
</evidence>
<evidence type="ECO:0000256" key="2">
    <source>
        <dbReference type="ARBA" id="ARBA00022525"/>
    </source>
</evidence>
<sequence length="63" mass="7134">MRCLPVFIVLLLLIVSAPGFDARPKTEDDVPLSSFHDDLQRAVRTLLDIRTCCFDTPRCCPWG</sequence>
<protein>
    <recommendedName>
        <fullName evidence="5">Conotoxin</fullName>
    </recommendedName>
</protein>
<accession>A0A0K2S826</accession>
<feature type="chain" id="PRO_5028520890" description="Conotoxin" evidence="5">
    <location>
        <begin position="20"/>
        <end position="63"/>
    </location>
</feature>
<name>A0A0K2S826_CONEP</name>
<dbReference type="GO" id="GO:0090729">
    <property type="term" value="F:toxin activity"/>
    <property type="evidence" value="ECO:0007669"/>
    <property type="project" value="UniProtKB-UniRule"/>
</dbReference>
<organism evidence="6">
    <name type="scientific">Conus episcopatus</name>
    <name type="common">Bishop's cone</name>
    <dbReference type="NCBI Taxonomy" id="88764"/>
    <lineage>
        <taxon>Eukaryota</taxon>
        <taxon>Metazoa</taxon>
        <taxon>Spiralia</taxon>
        <taxon>Lophotrochozoa</taxon>
        <taxon>Mollusca</taxon>
        <taxon>Gastropoda</taxon>
        <taxon>Caenogastropoda</taxon>
        <taxon>Neogastropoda</taxon>
        <taxon>Conoidea</taxon>
        <taxon>Conidae</taxon>
        <taxon>Conus</taxon>
        <taxon>Darioconus</taxon>
    </lineage>
</organism>
<proteinExistence type="evidence at transcript level"/>
<evidence type="ECO:0000256" key="4">
    <source>
        <dbReference type="ARBA" id="ARBA00022729"/>
    </source>
</evidence>
<dbReference type="GO" id="GO:0005576">
    <property type="term" value="C:extracellular region"/>
    <property type="evidence" value="ECO:0007669"/>
    <property type="project" value="UniProtKB-SubCell"/>
</dbReference>
<keyword evidence="4 5" id="KW-0732">Signal</keyword>
<comment type="similarity">
    <text evidence="5">Belongs to the conotoxin T superfamily.</text>
</comment>
<dbReference type="Pfam" id="PF16981">
    <property type="entry name" value="Chi-conotoxin"/>
    <property type="match status" value="1"/>
</dbReference>
<feature type="signal peptide" evidence="5">
    <location>
        <begin position="1"/>
        <end position="19"/>
    </location>
</feature>
<evidence type="ECO:0000256" key="5">
    <source>
        <dbReference type="RuleBase" id="RU367125"/>
    </source>
</evidence>
<evidence type="ECO:0000313" key="6">
    <source>
        <dbReference type="EMBL" id="BAS23280.1"/>
    </source>
</evidence>
<keyword evidence="3 5" id="KW-0800">Toxin</keyword>
<evidence type="ECO:0000256" key="1">
    <source>
        <dbReference type="ARBA" id="ARBA00004613"/>
    </source>
</evidence>
<dbReference type="EMBL" id="AK443846">
    <property type="protein sequence ID" value="BAS23280.1"/>
    <property type="molecule type" value="mRNA"/>
</dbReference>